<accession>A0A179D2B7</accession>
<comment type="caution">
    <text evidence="1">The sequence shown here is derived from an EMBL/GenBank/DDBJ whole genome shotgun (WGS) entry which is preliminary data.</text>
</comment>
<gene>
    <name evidence="1" type="ORF">TDIS_1699</name>
</gene>
<keyword evidence="2" id="KW-1185">Reference proteome</keyword>
<name>A0A179D2B7_9BACT</name>
<organism evidence="1 2">
    <name type="scientific">Thermosulfurimonas dismutans</name>
    <dbReference type="NCBI Taxonomy" id="999894"/>
    <lineage>
        <taxon>Bacteria</taxon>
        <taxon>Pseudomonadati</taxon>
        <taxon>Thermodesulfobacteriota</taxon>
        <taxon>Thermodesulfobacteria</taxon>
        <taxon>Thermodesulfobacteriales</taxon>
        <taxon>Thermodesulfobacteriaceae</taxon>
        <taxon>Thermosulfurimonas</taxon>
    </lineage>
</organism>
<evidence type="ECO:0000313" key="1">
    <source>
        <dbReference type="EMBL" id="OAQ20197.1"/>
    </source>
</evidence>
<dbReference type="Proteomes" id="UP000078390">
    <property type="component" value="Unassembled WGS sequence"/>
</dbReference>
<proteinExistence type="predicted"/>
<reference evidence="1 2" key="1">
    <citation type="submission" date="2016-04" db="EMBL/GenBank/DDBJ databases">
        <title>Genome analysis of Thermosulfurimonas dismutans, the first thermophilic sulfur-disproportionating bacterium of the phylum Thermodesulfobacteria.</title>
        <authorList>
            <person name="Mardanov A.V."/>
            <person name="Beletsky A.V."/>
            <person name="Kadnikov V.V."/>
            <person name="Slobodkin A.I."/>
            <person name="Ravin N.V."/>
        </authorList>
    </citation>
    <scope>NUCLEOTIDE SEQUENCE [LARGE SCALE GENOMIC DNA]</scope>
    <source>
        <strain evidence="1 2">S95</strain>
    </source>
</reference>
<protein>
    <submittedName>
        <fullName evidence="1">Uncharacterized protein</fullName>
    </submittedName>
</protein>
<evidence type="ECO:0000313" key="2">
    <source>
        <dbReference type="Proteomes" id="UP000078390"/>
    </source>
</evidence>
<dbReference type="AlphaFoldDB" id="A0A179D2B7"/>
<sequence>MAFGELLGQQEASLRPFMESLRSYSPFFGPPRLSGRDNSFALDYMIFEKLTFLSGKILVKERWKKKPRDLIAS</sequence>
<dbReference type="EMBL" id="LWLG01000014">
    <property type="protein sequence ID" value="OAQ20197.1"/>
    <property type="molecule type" value="Genomic_DNA"/>
</dbReference>